<dbReference type="Pfam" id="PF05649">
    <property type="entry name" value="Peptidase_M13_N"/>
    <property type="match status" value="1"/>
</dbReference>
<gene>
    <name evidence="4" type="ORF">V5799_016659</name>
</gene>
<evidence type="ECO:0000313" key="4">
    <source>
        <dbReference type="EMBL" id="KAK8782004.1"/>
    </source>
</evidence>
<sequence>KHARHREQEEQEYIELPGVKGVPVSFLVFVVVVLVVVFGFFTTLVVKFFKDAMLAKKAQAHNCSSGYCLTYGRFLVEGVRDDVHPCDDFYQHVCGKWDANRAVSFVEYARERFSRAVVRAARATEVPRTAQTPAQKAAQFFKSCDDVLERDQMGEAKKILNEGTRD</sequence>
<proteinExistence type="inferred from homology"/>
<dbReference type="PANTHER" id="PTHR11733">
    <property type="entry name" value="ZINC METALLOPROTEASE FAMILY M13 NEPRILYSIN-RELATED"/>
    <property type="match status" value="1"/>
</dbReference>
<dbReference type="GO" id="GO:0004222">
    <property type="term" value="F:metalloendopeptidase activity"/>
    <property type="evidence" value="ECO:0007669"/>
    <property type="project" value="InterPro"/>
</dbReference>
<dbReference type="InterPro" id="IPR008753">
    <property type="entry name" value="Peptidase_M13_N"/>
</dbReference>
<dbReference type="Gene3D" id="3.40.390.10">
    <property type="entry name" value="Collagenase (Catalytic Domain)"/>
    <property type="match status" value="1"/>
</dbReference>
<dbReference type="InterPro" id="IPR042089">
    <property type="entry name" value="Peptidase_M13_dom_2"/>
</dbReference>
<organism evidence="4 5">
    <name type="scientific">Amblyomma americanum</name>
    <name type="common">Lone star tick</name>
    <dbReference type="NCBI Taxonomy" id="6943"/>
    <lineage>
        <taxon>Eukaryota</taxon>
        <taxon>Metazoa</taxon>
        <taxon>Ecdysozoa</taxon>
        <taxon>Arthropoda</taxon>
        <taxon>Chelicerata</taxon>
        <taxon>Arachnida</taxon>
        <taxon>Acari</taxon>
        <taxon>Parasitiformes</taxon>
        <taxon>Ixodida</taxon>
        <taxon>Ixodoidea</taxon>
        <taxon>Ixodidae</taxon>
        <taxon>Amblyomminae</taxon>
        <taxon>Amblyomma</taxon>
    </lineage>
</organism>
<dbReference type="Gene3D" id="1.10.1380.10">
    <property type="entry name" value="Neutral endopeptidase , domain2"/>
    <property type="match status" value="1"/>
</dbReference>
<keyword evidence="2" id="KW-0472">Membrane</keyword>
<dbReference type="InterPro" id="IPR000718">
    <property type="entry name" value="Peptidase_M13"/>
</dbReference>
<dbReference type="PROSITE" id="PS51885">
    <property type="entry name" value="NEPRILYSIN"/>
    <property type="match status" value="1"/>
</dbReference>
<dbReference type="Proteomes" id="UP001321473">
    <property type="component" value="Unassembled WGS sequence"/>
</dbReference>
<keyword evidence="2" id="KW-0812">Transmembrane</keyword>
<evidence type="ECO:0000256" key="1">
    <source>
        <dbReference type="ARBA" id="ARBA00007357"/>
    </source>
</evidence>
<dbReference type="SUPFAM" id="SSF55486">
    <property type="entry name" value="Metalloproteases ('zincins'), catalytic domain"/>
    <property type="match status" value="1"/>
</dbReference>
<accession>A0AAQ4F4E5</accession>
<reference evidence="4 5" key="1">
    <citation type="journal article" date="2023" name="Arcadia Sci">
        <title>De novo assembly of a long-read Amblyomma americanum tick genome.</title>
        <authorList>
            <person name="Chou S."/>
            <person name="Poskanzer K.E."/>
            <person name="Rollins M."/>
            <person name="Thuy-Boun P.S."/>
        </authorList>
    </citation>
    <scope>NUCLEOTIDE SEQUENCE [LARGE SCALE GENOMIC DNA]</scope>
    <source>
        <strain evidence="4">F_SG_1</strain>
        <tissue evidence="4">Salivary glands</tissue>
    </source>
</reference>
<dbReference type="GO" id="GO:0005886">
    <property type="term" value="C:plasma membrane"/>
    <property type="evidence" value="ECO:0007669"/>
    <property type="project" value="TreeGrafter"/>
</dbReference>
<dbReference type="InterPro" id="IPR024079">
    <property type="entry name" value="MetalloPept_cat_dom_sf"/>
</dbReference>
<dbReference type="GO" id="GO:0016485">
    <property type="term" value="P:protein processing"/>
    <property type="evidence" value="ECO:0007669"/>
    <property type="project" value="TreeGrafter"/>
</dbReference>
<name>A0AAQ4F4E5_AMBAM</name>
<protein>
    <recommendedName>
        <fullName evidence="3">Peptidase M13 N-terminal domain-containing protein</fullName>
    </recommendedName>
</protein>
<dbReference type="PANTHER" id="PTHR11733:SF241">
    <property type="entry name" value="GH26575P-RELATED"/>
    <property type="match status" value="1"/>
</dbReference>
<keyword evidence="2" id="KW-1133">Transmembrane helix</keyword>
<keyword evidence="5" id="KW-1185">Reference proteome</keyword>
<evidence type="ECO:0000313" key="5">
    <source>
        <dbReference type="Proteomes" id="UP001321473"/>
    </source>
</evidence>
<feature type="domain" description="Peptidase M13 N-terminal" evidence="3">
    <location>
        <begin position="85"/>
        <end position="159"/>
    </location>
</feature>
<feature type="transmembrane region" description="Helical" evidence="2">
    <location>
        <begin position="26"/>
        <end position="49"/>
    </location>
</feature>
<evidence type="ECO:0000259" key="3">
    <source>
        <dbReference type="Pfam" id="PF05649"/>
    </source>
</evidence>
<comment type="caution">
    <text evidence="4">The sequence shown here is derived from an EMBL/GenBank/DDBJ whole genome shotgun (WGS) entry which is preliminary data.</text>
</comment>
<comment type="similarity">
    <text evidence="1">Belongs to the peptidase M13 family.</text>
</comment>
<evidence type="ECO:0000256" key="2">
    <source>
        <dbReference type="SAM" id="Phobius"/>
    </source>
</evidence>
<dbReference type="AlphaFoldDB" id="A0AAQ4F4E5"/>
<feature type="non-terminal residue" evidence="4">
    <location>
        <position position="1"/>
    </location>
</feature>
<dbReference type="EMBL" id="JARKHS020007105">
    <property type="protein sequence ID" value="KAK8782004.1"/>
    <property type="molecule type" value="Genomic_DNA"/>
</dbReference>